<dbReference type="Pfam" id="PF00664">
    <property type="entry name" value="ABC_membrane"/>
    <property type="match status" value="1"/>
</dbReference>
<sequence length="576" mass="62152">MQRRDETTLNDDFRPWLRQLSHRQRRLWLGALLMVSTVAAAIGLLALSGWFITTTAIAGALLAAGVSASVDIYRPGAGIRFFAIARTVSRYVERLYNHDTVLRLLADLRASLFAVLTRLDGRTLGRLRASEWLNRLTADIDTLDSLYLRLLAPPLVALLAIAGIGGLLGILVPGIGLSVGGLLLLVWAWLVVGQAGLGMAASRRRVATLDRLRSRTIEQIEGLAELSCYRTLSVHRRTLHDIEQRLYDDQRRLGRRQALGSALAGAGVSLAALLALWLGAHAYIEGELSGPSMVLMPLAVLAMNEALAVLPGAFTHLGATRASARRLNDLAASRGNLPETSDATVPAPGALEVALQGVILDYSVPGAGNLAPALEEVSFTLHAGQRVALLGASGAGKSSVAQLIVRLIDPSRGQVRVNDRDVRTLALGALRSRVGYLTQHTELFHDSLAANLRLGRSDATDEALWQALELVDLADWARELPRGLETWVGESGRQLSGGQARRVALARVILADTDLVMLDEPFSGVDEATAERIAARLDPWLAGRTVLYLAHDEAHLPGVTRRLWLRDGRLADGRGH</sequence>
<dbReference type="GO" id="GO:0005886">
    <property type="term" value="C:plasma membrane"/>
    <property type="evidence" value="ECO:0007669"/>
    <property type="project" value="UniProtKB-SubCell"/>
</dbReference>
<evidence type="ECO:0000256" key="1">
    <source>
        <dbReference type="ARBA" id="ARBA00004651"/>
    </source>
</evidence>
<feature type="transmembrane region" description="Helical" evidence="7">
    <location>
        <begin position="296"/>
        <end position="317"/>
    </location>
</feature>
<evidence type="ECO:0000256" key="5">
    <source>
        <dbReference type="ARBA" id="ARBA00022989"/>
    </source>
</evidence>
<dbReference type="PANTHER" id="PTHR43394">
    <property type="entry name" value="ATP-DEPENDENT PERMEASE MDL1, MITOCHONDRIAL"/>
    <property type="match status" value="1"/>
</dbReference>
<evidence type="ECO:0000256" key="7">
    <source>
        <dbReference type="SAM" id="Phobius"/>
    </source>
</evidence>
<keyword evidence="11" id="KW-1185">Reference proteome</keyword>
<feature type="transmembrane region" description="Helical" evidence="7">
    <location>
        <begin position="51"/>
        <end position="73"/>
    </location>
</feature>
<keyword evidence="4 10" id="KW-0067">ATP-binding</keyword>
<evidence type="ECO:0000259" key="9">
    <source>
        <dbReference type="PROSITE" id="PS50929"/>
    </source>
</evidence>
<dbReference type="SUPFAM" id="SSF90123">
    <property type="entry name" value="ABC transporter transmembrane region"/>
    <property type="match status" value="1"/>
</dbReference>
<dbReference type="Gene3D" id="1.20.1560.10">
    <property type="entry name" value="ABC transporter type 1, transmembrane domain"/>
    <property type="match status" value="1"/>
</dbReference>
<dbReference type="OrthoDB" id="6336411at2"/>
<dbReference type="InterPro" id="IPR011527">
    <property type="entry name" value="ABC1_TM_dom"/>
</dbReference>
<dbReference type="STRING" id="1121942.SAMN02745148_02947"/>
<keyword evidence="3" id="KW-0547">Nucleotide-binding</keyword>
<feature type="transmembrane region" description="Helical" evidence="7">
    <location>
        <begin position="155"/>
        <end position="176"/>
    </location>
</feature>
<dbReference type="EMBL" id="FQUJ01000014">
    <property type="protein sequence ID" value="SHF54956.1"/>
    <property type="molecule type" value="Genomic_DNA"/>
</dbReference>
<dbReference type="PROSITE" id="PS50929">
    <property type="entry name" value="ABC_TM1F"/>
    <property type="match status" value="1"/>
</dbReference>
<dbReference type="GO" id="GO:0015421">
    <property type="term" value="F:ABC-type oligopeptide transporter activity"/>
    <property type="evidence" value="ECO:0007669"/>
    <property type="project" value="TreeGrafter"/>
</dbReference>
<evidence type="ECO:0000256" key="2">
    <source>
        <dbReference type="ARBA" id="ARBA00022692"/>
    </source>
</evidence>
<evidence type="ECO:0000256" key="3">
    <source>
        <dbReference type="ARBA" id="ARBA00022741"/>
    </source>
</evidence>
<accession>A0A1M5CJT9</accession>
<dbReference type="PANTHER" id="PTHR43394:SF1">
    <property type="entry name" value="ATP-BINDING CASSETTE SUB-FAMILY B MEMBER 10, MITOCHONDRIAL"/>
    <property type="match status" value="1"/>
</dbReference>
<dbReference type="InterPro" id="IPR036640">
    <property type="entry name" value="ABC1_TM_sf"/>
</dbReference>
<dbReference type="SMART" id="SM00382">
    <property type="entry name" value="AAA"/>
    <property type="match status" value="1"/>
</dbReference>
<name>A0A1M5CJT9_9GAMM</name>
<organism evidence="10 11">
    <name type="scientific">Modicisalibacter ilicicola DSM 19980</name>
    <dbReference type="NCBI Taxonomy" id="1121942"/>
    <lineage>
        <taxon>Bacteria</taxon>
        <taxon>Pseudomonadati</taxon>
        <taxon>Pseudomonadota</taxon>
        <taxon>Gammaproteobacteria</taxon>
        <taxon>Oceanospirillales</taxon>
        <taxon>Halomonadaceae</taxon>
        <taxon>Modicisalibacter</taxon>
    </lineage>
</organism>
<evidence type="ECO:0000259" key="8">
    <source>
        <dbReference type="PROSITE" id="PS50893"/>
    </source>
</evidence>
<dbReference type="GO" id="GO:0005524">
    <property type="term" value="F:ATP binding"/>
    <property type="evidence" value="ECO:0007669"/>
    <property type="project" value="UniProtKB-KW"/>
</dbReference>
<dbReference type="Gene3D" id="3.40.50.300">
    <property type="entry name" value="P-loop containing nucleotide triphosphate hydrolases"/>
    <property type="match status" value="1"/>
</dbReference>
<dbReference type="InterPro" id="IPR039421">
    <property type="entry name" value="Type_1_exporter"/>
</dbReference>
<comment type="subcellular location">
    <subcellularLocation>
        <location evidence="1">Cell membrane</location>
        <topology evidence="1">Multi-pass membrane protein</topology>
    </subcellularLocation>
</comment>
<dbReference type="PROSITE" id="PS00211">
    <property type="entry name" value="ABC_TRANSPORTER_1"/>
    <property type="match status" value="1"/>
</dbReference>
<dbReference type="GO" id="GO:0016887">
    <property type="term" value="F:ATP hydrolysis activity"/>
    <property type="evidence" value="ECO:0007669"/>
    <property type="project" value="InterPro"/>
</dbReference>
<feature type="transmembrane region" description="Helical" evidence="7">
    <location>
        <begin position="182"/>
        <end position="201"/>
    </location>
</feature>
<evidence type="ECO:0000256" key="6">
    <source>
        <dbReference type="ARBA" id="ARBA00023136"/>
    </source>
</evidence>
<dbReference type="InterPro" id="IPR017871">
    <property type="entry name" value="ABC_transporter-like_CS"/>
</dbReference>
<proteinExistence type="predicted"/>
<dbReference type="SUPFAM" id="SSF52540">
    <property type="entry name" value="P-loop containing nucleoside triphosphate hydrolases"/>
    <property type="match status" value="1"/>
</dbReference>
<evidence type="ECO:0000256" key="4">
    <source>
        <dbReference type="ARBA" id="ARBA00022840"/>
    </source>
</evidence>
<feature type="transmembrane region" description="Helical" evidence="7">
    <location>
        <begin position="27"/>
        <end position="45"/>
    </location>
</feature>
<feature type="domain" description="ABC transmembrane type-1" evidence="9">
    <location>
        <begin position="28"/>
        <end position="319"/>
    </location>
</feature>
<dbReference type="NCBIfam" id="TIGR02868">
    <property type="entry name" value="CydC"/>
    <property type="match status" value="1"/>
</dbReference>
<dbReference type="InterPro" id="IPR003593">
    <property type="entry name" value="AAA+_ATPase"/>
</dbReference>
<dbReference type="Proteomes" id="UP000184346">
    <property type="component" value="Unassembled WGS sequence"/>
</dbReference>
<evidence type="ECO:0000313" key="11">
    <source>
        <dbReference type="Proteomes" id="UP000184346"/>
    </source>
</evidence>
<dbReference type="GO" id="GO:0034775">
    <property type="term" value="P:glutathione transmembrane transport"/>
    <property type="evidence" value="ECO:0007669"/>
    <property type="project" value="InterPro"/>
</dbReference>
<dbReference type="PROSITE" id="PS50893">
    <property type="entry name" value="ABC_TRANSPORTER_2"/>
    <property type="match status" value="1"/>
</dbReference>
<dbReference type="GO" id="GO:0045454">
    <property type="term" value="P:cell redox homeostasis"/>
    <property type="evidence" value="ECO:0007669"/>
    <property type="project" value="InterPro"/>
</dbReference>
<gene>
    <name evidence="10" type="ORF">SAMN02745148_02947</name>
</gene>
<dbReference type="InterPro" id="IPR027417">
    <property type="entry name" value="P-loop_NTPase"/>
</dbReference>
<evidence type="ECO:0000313" key="10">
    <source>
        <dbReference type="EMBL" id="SHF54956.1"/>
    </source>
</evidence>
<dbReference type="RefSeq" id="WP_072824217.1">
    <property type="nucleotide sequence ID" value="NZ_FQUJ01000014.1"/>
</dbReference>
<keyword evidence="6 7" id="KW-0472">Membrane</keyword>
<dbReference type="InterPro" id="IPR003439">
    <property type="entry name" value="ABC_transporter-like_ATP-bd"/>
</dbReference>
<keyword evidence="2 7" id="KW-0812">Transmembrane</keyword>
<reference evidence="10 11" key="1">
    <citation type="submission" date="2016-11" db="EMBL/GenBank/DDBJ databases">
        <authorList>
            <person name="Jaros S."/>
            <person name="Januszkiewicz K."/>
            <person name="Wedrychowicz H."/>
        </authorList>
    </citation>
    <scope>NUCLEOTIDE SEQUENCE [LARGE SCALE GENOMIC DNA]</scope>
    <source>
        <strain evidence="10 11">DSM 19980</strain>
    </source>
</reference>
<feature type="domain" description="ABC transporter" evidence="8">
    <location>
        <begin position="353"/>
        <end position="576"/>
    </location>
</feature>
<keyword evidence="5 7" id="KW-1133">Transmembrane helix</keyword>
<dbReference type="Pfam" id="PF00005">
    <property type="entry name" value="ABC_tran"/>
    <property type="match status" value="1"/>
</dbReference>
<dbReference type="InterPro" id="IPR014223">
    <property type="entry name" value="ABC_CydC/D"/>
</dbReference>
<protein>
    <submittedName>
        <fullName evidence="10">ATP-binding cassette, subfamily C, CydC</fullName>
    </submittedName>
</protein>
<feature type="transmembrane region" description="Helical" evidence="7">
    <location>
        <begin position="259"/>
        <end position="284"/>
    </location>
</feature>
<dbReference type="AlphaFoldDB" id="A0A1M5CJT9"/>